<evidence type="ECO:0000313" key="4">
    <source>
        <dbReference type="Proteomes" id="UP000214689"/>
    </source>
</evidence>
<evidence type="ECO:0000259" key="2">
    <source>
        <dbReference type="Pfam" id="PF03537"/>
    </source>
</evidence>
<dbReference type="SUPFAM" id="SSF51445">
    <property type="entry name" value="(Trans)glycosidases"/>
    <property type="match status" value="1"/>
</dbReference>
<dbReference type="PROSITE" id="PS51257">
    <property type="entry name" value="PROKAR_LIPOPROTEIN"/>
    <property type="match status" value="1"/>
</dbReference>
<proteinExistence type="predicted"/>
<dbReference type="PANTHER" id="PTHR35882">
    <property type="entry name" value="PELA"/>
    <property type="match status" value="1"/>
</dbReference>
<gene>
    <name evidence="3" type="ORF">AXF17_08255</name>
</gene>
<dbReference type="InterPro" id="IPR004352">
    <property type="entry name" value="GH114_TIM-barrel"/>
</dbReference>
<sequence>MEKKSLNLTLYYGLCIILCLSIIVSGCAVKPSREYGVFLGINNEQIERLRDYRIVVIEPSEFSADQISMLRKSGKKVYGYINIGAIEKYRPYFDRFKDKTLGTYKEWPNERWVDVSDAEWQRFVVDELGKKYSEMGFDGFFIDNADVYHHYHTDSTFQGLCSILKGLKSYKLSILINGGDVFVSRCMDEKIANTLFDGINQETVFTNIDFERKSYGKQAAKETRYFKEYLSRVKKNGLSVYLLEYGADASLAKEIDNYCKRNGFCWYNAKSLELI</sequence>
<evidence type="ECO:0000313" key="3">
    <source>
        <dbReference type="EMBL" id="ASS38385.1"/>
    </source>
</evidence>
<keyword evidence="1" id="KW-1133">Transmembrane helix</keyword>
<keyword evidence="1" id="KW-0812">Transmembrane</keyword>
<protein>
    <recommendedName>
        <fullName evidence="2">Glycoside-hydrolase family GH114 TIM-barrel domain-containing protein</fullName>
    </recommendedName>
</protein>
<dbReference type="Gene3D" id="3.20.20.70">
    <property type="entry name" value="Aldolase class I"/>
    <property type="match status" value="1"/>
</dbReference>
<name>A0A223AU29_9FIRM</name>
<dbReference type="AlphaFoldDB" id="A0A223AU29"/>
<dbReference type="Proteomes" id="UP000214689">
    <property type="component" value="Chromosome"/>
</dbReference>
<dbReference type="Pfam" id="PF03537">
    <property type="entry name" value="Glyco_hydro_114"/>
    <property type="match status" value="1"/>
</dbReference>
<dbReference type="EMBL" id="CP016199">
    <property type="protein sequence ID" value="ASS38385.1"/>
    <property type="molecule type" value="Genomic_DNA"/>
</dbReference>
<dbReference type="InterPro" id="IPR013785">
    <property type="entry name" value="Aldolase_TIM"/>
</dbReference>
<keyword evidence="4" id="KW-1185">Reference proteome</keyword>
<keyword evidence="1" id="KW-0472">Membrane</keyword>
<feature type="transmembrane region" description="Helical" evidence="1">
    <location>
        <begin position="6"/>
        <end position="29"/>
    </location>
</feature>
<reference evidence="4" key="1">
    <citation type="submission" date="2016-05" db="EMBL/GenBank/DDBJ databases">
        <authorList>
            <person name="Holder M.E."/>
            <person name="Ajami N.J."/>
            <person name="Petrosino J.F."/>
        </authorList>
    </citation>
    <scope>NUCLEOTIDE SEQUENCE [LARGE SCALE GENOMIC DNA]</scope>
    <source>
        <strain evidence="4">ATCC 700696</strain>
    </source>
</reference>
<dbReference type="InterPro" id="IPR017853">
    <property type="entry name" value="GH"/>
</dbReference>
<feature type="domain" description="Glycoside-hydrolase family GH114 TIM-barrel" evidence="2">
    <location>
        <begin position="50"/>
        <end position="266"/>
    </location>
</feature>
<dbReference type="PANTHER" id="PTHR35882:SF2">
    <property type="entry name" value="PELA"/>
    <property type="match status" value="1"/>
</dbReference>
<evidence type="ECO:0000256" key="1">
    <source>
        <dbReference type="SAM" id="Phobius"/>
    </source>
</evidence>
<accession>A0A223AU29</accession>
<organism evidence="3 4">
    <name type="scientific">Mogibacterium pumilum</name>
    <dbReference type="NCBI Taxonomy" id="86332"/>
    <lineage>
        <taxon>Bacteria</taxon>
        <taxon>Bacillati</taxon>
        <taxon>Bacillota</taxon>
        <taxon>Clostridia</taxon>
        <taxon>Peptostreptococcales</taxon>
        <taxon>Anaerovoracaceae</taxon>
        <taxon>Mogibacterium</taxon>
    </lineage>
</organism>
<dbReference type="OrthoDB" id="10730at2"/>